<sequence>MKTGRIALLFCLCICLQTFGDELPLTPAVECHPRDGLPNVLAKLQAAQHVRIAYLGGSITAQAGWRPKTLAWFAEQFPQAKVGEINAAIGGTGSDLGVFRLEHDVLVHKPDLLFVEFAVNDGGAPPEQIYRCMEGIVRQTWRSDPATDICFVYTLTGNMLQTLQEGRLPRSASAMEKIAEHYGIPTIHMGVEVARLEKEGKLIFQGPKPATEQQKAALGEKVLFSPDAVHPYTDTGHQLYLDAVVRSMAKIRDAGKPGPHPLGDPFIADNWEKAKMIPLSRAGLSEGWTRLDPQTDAMAKRFSDRLPEVWKADKPGESIRFGVRGSVVRIYDLVGPDCGQITIQVDDEPAYVQPRFDAYCTYHRLSCLTVGKDMDASEHEITLTIHPEQPDKARILSQRNETMHDPKRFDGTAWYAGAILVLGDLLD</sequence>
<evidence type="ECO:0000259" key="2">
    <source>
        <dbReference type="Pfam" id="PF13472"/>
    </source>
</evidence>
<proteinExistence type="predicted"/>
<evidence type="ECO:0000313" key="4">
    <source>
        <dbReference type="Proteomes" id="UP001431776"/>
    </source>
</evidence>
<keyword evidence="4" id="KW-1185">Reference proteome</keyword>
<dbReference type="InterPro" id="IPR013830">
    <property type="entry name" value="SGNH_hydro"/>
</dbReference>
<dbReference type="Proteomes" id="UP001431776">
    <property type="component" value="Unassembled WGS sequence"/>
</dbReference>
<feature type="domain" description="SGNH hydrolase-type esterase" evidence="2">
    <location>
        <begin position="55"/>
        <end position="204"/>
    </location>
</feature>
<evidence type="ECO:0000313" key="3">
    <source>
        <dbReference type="EMBL" id="MDI6450196.1"/>
    </source>
</evidence>
<dbReference type="Pfam" id="PF13472">
    <property type="entry name" value="Lipase_GDSL_2"/>
    <property type="match status" value="1"/>
</dbReference>
<organism evidence="3 4">
    <name type="scientific">Anaerobaca lacustris</name>
    <dbReference type="NCBI Taxonomy" id="3044600"/>
    <lineage>
        <taxon>Bacteria</taxon>
        <taxon>Pseudomonadati</taxon>
        <taxon>Planctomycetota</taxon>
        <taxon>Phycisphaerae</taxon>
        <taxon>Sedimentisphaerales</taxon>
        <taxon>Anaerobacaceae</taxon>
        <taxon>Anaerobaca</taxon>
    </lineage>
</organism>
<dbReference type="RefSeq" id="WP_349245604.1">
    <property type="nucleotide sequence ID" value="NZ_JASCXX010000017.1"/>
</dbReference>
<dbReference type="GO" id="GO:0016788">
    <property type="term" value="F:hydrolase activity, acting on ester bonds"/>
    <property type="evidence" value="ECO:0007669"/>
    <property type="project" value="UniProtKB-ARBA"/>
</dbReference>
<gene>
    <name evidence="3" type="ORF">QJ522_14140</name>
</gene>
<evidence type="ECO:0000256" key="1">
    <source>
        <dbReference type="SAM" id="SignalP"/>
    </source>
</evidence>
<keyword evidence="1" id="KW-0732">Signal</keyword>
<name>A0AAW6U3N5_9BACT</name>
<dbReference type="Gene3D" id="3.40.50.1110">
    <property type="entry name" value="SGNH hydrolase"/>
    <property type="match status" value="1"/>
</dbReference>
<dbReference type="SUPFAM" id="SSF52266">
    <property type="entry name" value="SGNH hydrolase"/>
    <property type="match status" value="1"/>
</dbReference>
<feature type="signal peptide" evidence="1">
    <location>
        <begin position="1"/>
        <end position="20"/>
    </location>
</feature>
<comment type="caution">
    <text evidence="3">The sequence shown here is derived from an EMBL/GenBank/DDBJ whole genome shotgun (WGS) entry which is preliminary data.</text>
</comment>
<dbReference type="CDD" id="cd00229">
    <property type="entry name" value="SGNH_hydrolase"/>
    <property type="match status" value="1"/>
</dbReference>
<dbReference type="AlphaFoldDB" id="A0AAW6U3N5"/>
<dbReference type="EMBL" id="JASCXX010000017">
    <property type="protein sequence ID" value="MDI6450196.1"/>
    <property type="molecule type" value="Genomic_DNA"/>
</dbReference>
<reference evidence="3" key="1">
    <citation type="submission" date="2023-05" db="EMBL/GenBank/DDBJ databases">
        <title>Anaerotaeda fermentans gen. nov., sp. nov., a novel anaerobic planctomycete of the new family within the order Sedimentisphaerales isolated from Taman Peninsula, Russia.</title>
        <authorList>
            <person name="Khomyakova M.A."/>
            <person name="Merkel A.Y."/>
            <person name="Slobodkin A.I."/>
        </authorList>
    </citation>
    <scope>NUCLEOTIDE SEQUENCE</scope>
    <source>
        <strain evidence="3">M17dextr</strain>
    </source>
</reference>
<dbReference type="PANTHER" id="PTHR34407:SF1">
    <property type="entry name" value="SGNH HYDROLASE-TYPE ESTERASE DOMAIN-CONTAINING PROTEIN"/>
    <property type="match status" value="1"/>
</dbReference>
<protein>
    <submittedName>
        <fullName evidence="3">SGNH/GDSL hydrolase family protein</fullName>
    </submittedName>
</protein>
<dbReference type="PANTHER" id="PTHR34407">
    <property type="entry name" value="EXPRESSED PROTEIN"/>
    <property type="match status" value="1"/>
</dbReference>
<feature type="chain" id="PRO_5043823778" evidence="1">
    <location>
        <begin position="21"/>
        <end position="427"/>
    </location>
</feature>
<dbReference type="Gene3D" id="2.60.120.260">
    <property type="entry name" value="Galactose-binding domain-like"/>
    <property type="match status" value="1"/>
</dbReference>
<accession>A0AAW6U3N5</accession>
<dbReference type="InterPro" id="IPR036514">
    <property type="entry name" value="SGNH_hydro_sf"/>
</dbReference>
<keyword evidence="3" id="KW-0378">Hydrolase</keyword>